<gene>
    <name evidence="2" type="ORF">GCM10010968_12620</name>
</gene>
<feature type="domain" description="FAD-binding FR-type" evidence="1">
    <location>
        <begin position="17"/>
        <end position="140"/>
    </location>
</feature>
<dbReference type="PANTHER" id="PTHR30157:SF0">
    <property type="entry name" value="NADPH-DEPENDENT FERRIC-CHELATE REDUCTASE"/>
    <property type="match status" value="1"/>
</dbReference>
<keyword evidence="3" id="KW-1185">Reference proteome</keyword>
<dbReference type="EMBL" id="BMLM01000001">
    <property type="protein sequence ID" value="GGN82633.1"/>
    <property type="molecule type" value="Genomic_DNA"/>
</dbReference>
<protein>
    <submittedName>
        <fullName evidence="2">Siderophore-interacting protein</fullName>
    </submittedName>
</protein>
<dbReference type="Pfam" id="PF08021">
    <property type="entry name" value="FAD_binding_9"/>
    <property type="match status" value="1"/>
</dbReference>
<dbReference type="PANTHER" id="PTHR30157">
    <property type="entry name" value="FERRIC REDUCTASE, NADPH-DEPENDENT"/>
    <property type="match status" value="1"/>
</dbReference>
<name>A0ABQ2KGP9_9MICO</name>
<proteinExistence type="predicted"/>
<dbReference type="InterPro" id="IPR039261">
    <property type="entry name" value="FNR_nucleotide-bd"/>
</dbReference>
<dbReference type="RefSeq" id="WP_188717181.1">
    <property type="nucleotide sequence ID" value="NZ_BAABBD010000002.1"/>
</dbReference>
<evidence type="ECO:0000313" key="2">
    <source>
        <dbReference type="EMBL" id="GGN82633.1"/>
    </source>
</evidence>
<dbReference type="InterPro" id="IPR039374">
    <property type="entry name" value="SIP_fam"/>
</dbReference>
<dbReference type="InterPro" id="IPR017938">
    <property type="entry name" value="Riboflavin_synthase-like_b-brl"/>
</dbReference>
<sequence length="284" mass="30601">MSIATEPRPVPAPRPPRPQHVLEVLSTERLTPRMVRLRLGGEGFATFAPNAWSDAYVKLVFVPAELGLEPPYDLAHLRETLPPEQRPVTRTYSVRAVEEHAIVLDFVVHGDEGLAGPWAAAAQPGDRIALHGPGGGYAPDAEADHHLLVGDESALPAISAALEALSADARGVALVEVHDADDELAIAHPAGVELRWIHRGAPSPATVPTLAEAVAALEWPEGRVQAFVHGERESVKALRDVLFQQRGLSRGQVSISGYWALGRTEDRFQAEKREPIGVILPPEA</sequence>
<accession>A0ABQ2KGP9</accession>
<dbReference type="InterPro" id="IPR017927">
    <property type="entry name" value="FAD-bd_FR_type"/>
</dbReference>
<dbReference type="Gene3D" id="3.40.50.80">
    <property type="entry name" value="Nucleotide-binding domain of ferredoxin-NADP reductase (FNR) module"/>
    <property type="match status" value="1"/>
</dbReference>
<comment type="caution">
    <text evidence="2">The sequence shown here is derived from an EMBL/GenBank/DDBJ whole genome shotgun (WGS) entry which is preliminary data.</text>
</comment>
<dbReference type="InterPro" id="IPR013113">
    <property type="entry name" value="SIP_FAD-bd"/>
</dbReference>
<dbReference type="SUPFAM" id="SSF63380">
    <property type="entry name" value="Riboflavin synthase domain-like"/>
    <property type="match status" value="1"/>
</dbReference>
<reference evidence="3" key="1">
    <citation type="journal article" date="2019" name="Int. J. Syst. Evol. Microbiol.">
        <title>The Global Catalogue of Microorganisms (GCM) 10K type strain sequencing project: providing services to taxonomists for standard genome sequencing and annotation.</title>
        <authorList>
            <consortium name="The Broad Institute Genomics Platform"/>
            <consortium name="The Broad Institute Genome Sequencing Center for Infectious Disease"/>
            <person name="Wu L."/>
            <person name="Ma J."/>
        </authorList>
    </citation>
    <scope>NUCLEOTIDE SEQUENCE [LARGE SCALE GENOMIC DNA]</scope>
    <source>
        <strain evidence="3">CGMCC 1.6960</strain>
    </source>
</reference>
<dbReference type="InterPro" id="IPR007037">
    <property type="entry name" value="SIP_rossman_dom"/>
</dbReference>
<evidence type="ECO:0000259" key="1">
    <source>
        <dbReference type="PROSITE" id="PS51384"/>
    </source>
</evidence>
<dbReference type="PROSITE" id="PS51384">
    <property type="entry name" value="FAD_FR"/>
    <property type="match status" value="1"/>
</dbReference>
<dbReference type="Proteomes" id="UP000626982">
    <property type="component" value="Unassembled WGS sequence"/>
</dbReference>
<organism evidence="2 3">
    <name type="scientific">Agrococcus terreus</name>
    <dbReference type="NCBI Taxonomy" id="574649"/>
    <lineage>
        <taxon>Bacteria</taxon>
        <taxon>Bacillati</taxon>
        <taxon>Actinomycetota</taxon>
        <taxon>Actinomycetes</taxon>
        <taxon>Micrococcales</taxon>
        <taxon>Microbacteriaceae</taxon>
        <taxon>Agrococcus</taxon>
    </lineage>
</organism>
<dbReference type="CDD" id="cd06193">
    <property type="entry name" value="siderophore_interacting"/>
    <property type="match status" value="1"/>
</dbReference>
<evidence type="ECO:0000313" key="3">
    <source>
        <dbReference type="Proteomes" id="UP000626982"/>
    </source>
</evidence>
<dbReference type="Pfam" id="PF04954">
    <property type="entry name" value="SIP"/>
    <property type="match status" value="1"/>
</dbReference>
<dbReference type="Gene3D" id="2.40.30.10">
    <property type="entry name" value="Translation factors"/>
    <property type="match status" value="1"/>
</dbReference>